<keyword evidence="2" id="KW-0808">Transferase</keyword>
<dbReference type="RefSeq" id="WP_106239364.1">
    <property type="nucleotide sequence ID" value="NZ_PVZC01000001.1"/>
</dbReference>
<evidence type="ECO:0000259" key="1">
    <source>
        <dbReference type="PROSITE" id="PS51186"/>
    </source>
</evidence>
<dbReference type="InterPro" id="IPR000182">
    <property type="entry name" value="GNAT_dom"/>
</dbReference>
<accession>A0A2T0QE53</accession>
<dbReference type="Pfam" id="PF00583">
    <property type="entry name" value="Acetyltransf_1"/>
    <property type="match status" value="1"/>
</dbReference>
<dbReference type="GO" id="GO:0016747">
    <property type="term" value="F:acyltransferase activity, transferring groups other than amino-acyl groups"/>
    <property type="evidence" value="ECO:0007669"/>
    <property type="project" value="InterPro"/>
</dbReference>
<sequence length="183" mass="20171">MRESEQSGQAGPDPQVTVVEAGPERRATVERLAQLERHDLSEFRGHTPGADGLFAFDALPLFFTEPGRQAYLVHAGSHLAGFALTRPLPDGATSIFAFFVVRALRRRGVGRLAALELIQRCRPGAWRIAFQEDNPGAARFWRRIATECVGTAWSEEVLPGRGPSPDVWIRLDTRVVERTGTAP</sequence>
<evidence type="ECO:0000313" key="3">
    <source>
        <dbReference type="Proteomes" id="UP000237846"/>
    </source>
</evidence>
<proteinExistence type="predicted"/>
<name>A0A2T0QE53_9ACTN</name>
<evidence type="ECO:0000313" key="2">
    <source>
        <dbReference type="EMBL" id="PRY02217.1"/>
    </source>
</evidence>
<reference evidence="2 3" key="1">
    <citation type="submission" date="2018-03" db="EMBL/GenBank/DDBJ databases">
        <title>Genomic Encyclopedia of Archaeal and Bacterial Type Strains, Phase II (KMG-II): from individual species to whole genera.</title>
        <authorList>
            <person name="Goeker M."/>
        </authorList>
    </citation>
    <scope>NUCLEOTIDE SEQUENCE [LARGE SCALE GENOMIC DNA]</scope>
    <source>
        <strain evidence="2 3">DSM 45601</strain>
    </source>
</reference>
<dbReference type="InterPro" id="IPR016181">
    <property type="entry name" value="Acyl_CoA_acyltransferase"/>
</dbReference>
<dbReference type="Gene3D" id="3.40.630.30">
    <property type="match status" value="1"/>
</dbReference>
<gene>
    <name evidence="2" type="ORF">CLV72_101818</name>
</gene>
<protein>
    <submittedName>
        <fullName evidence="2">Putative acetyltransferase</fullName>
    </submittedName>
</protein>
<dbReference type="OrthoDB" id="3627178at2"/>
<dbReference type="SUPFAM" id="SSF55729">
    <property type="entry name" value="Acyl-CoA N-acyltransferases (Nat)"/>
    <property type="match status" value="1"/>
</dbReference>
<dbReference type="EMBL" id="PVZC01000001">
    <property type="protein sequence ID" value="PRY02217.1"/>
    <property type="molecule type" value="Genomic_DNA"/>
</dbReference>
<comment type="caution">
    <text evidence="2">The sequence shown here is derived from an EMBL/GenBank/DDBJ whole genome shotgun (WGS) entry which is preliminary data.</text>
</comment>
<keyword evidence="3" id="KW-1185">Reference proteome</keyword>
<dbReference type="Proteomes" id="UP000237846">
    <property type="component" value="Unassembled WGS sequence"/>
</dbReference>
<dbReference type="PROSITE" id="PS51186">
    <property type="entry name" value="GNAT"/>
    <property type="match status" value="1"/>
</dbReference>
<dbReference type="AlphaFoldDB" id="A0A2T0QE53"/>
<organism evidence="2 3">
    <name type="scientific">Allonocardiopsis opalescens</name>
    <dbReference type="NCBI Taxonomy" id="1144618"/>
    <lineage>
        <taxon>Bacteria</taxon>
        <taxon>Bacillati</taxon>
        <taxon>Actinomycetota</taxon>
        <taxon>Actinomycetes</taxon>
        <taxon>Streptosporangiales</taxon>
        <taxon>Allonocardiopsis</taxon>
    </lineage>
</organism>
<feature type="domain" description="N-acetyltransferase" evidence="1">
    <location>
        <begin position="30"/>
        <end position="174"/>
    </location>
</feature>